<organism evidence="1 2">
    <name type="scientific">Heliophilum fasciatum</name>
    <dbReference type="NCBI Taxonomy" id="35700"/>
    <lineage>
        <taxon>Bacteria</taxon>
        <taxon>Bacillati</taxon>
        <taxon>Bacillota</taxon>
        <taxon>Clostridia</taxon>
        <taxon>Eubacteriales</taxon>
        <taxon>Heliobacteriaceae</taxon>
        <taxon>Heliophilum</taxon>
    </lineage>
</organism>
<reference evidence="1 2" key="1">
    <citation type="submission" date="2019-03" db="EMBL/GenBank/DDBJ databases">
        <title>Genomic Encyclopedia of Type Strains, Phase IV (KMG-IV): sequencing the most valuable type-strain genomes for metagenomic binning, comparative biology and taxonomic classification.</title>
        <authorList>
            <person name="Goeker M."/>
        </authorList>
    </citation>
    <scope>NUCLEOTIDE SEQUENCE [LARGE SCALE GENOMIC DNA]</scope>
    <source>
        <strain evidence="1 2">DSM 11170</strain>
    </source>
</reference>
<protein>
    <submittedName>
        <fullName evidence="1">Uncharacterized protein</fullName>
    </submittedName>
</protein>
<evidence type="ECO:0000313" key="1">
    <source>
        <dbReference type="EMBL" id="TCP61232.1"/>
    </source>
</evidence>
<dbReference type="OrthoDB" id="9797083at2"/>
<proteinExistence type="predicted"/>
<comment type="caution">
    <text evidence="1">The sequence shown here is derived from an EMBL/GenBank/DDBJ whole genome shotgun (WGS) entry which is preliminary data.</text>
</comment>
<accession>A0A4R2RCV0</accession>
<dbReference type="RefSeq" id="WP_131920498.1">
    <property type="nucleotide sequence ID" value="NZ_JAOQNU010000031.1"/>
</dbReference>
<dbReference type="Proteomes" id="UP000294813">
    <property type="component" value="Unassembled WGS sequence"/>
</dbReference>
<dbReference type="EMBL" id="SLXT01000030">
    <property type="protein sequence ID" value="TCP61232.1"/>
    <property type="molecule type" value="Genomic_DNA"/>
</dbReference>
<name>A0A4R2RCV0_9FIRM</name>
<keyword evidence="2" id="KW-1185">Reference proteome</keyword>
<sequence length="182" mass="21841">MKETVRCLFYIVNRQVDAYLYENQTLRKISTYENLTFDGIDKLWDWWIGSIAYIYERQCMDICVLGDCEDFTFEQNKIDFGTETKWTLQDIRDGLMQYYPHIQHCVFCGEEEIKDFPVLSNNYMHSLVLNRSIRIFMPYDDLLQAFVRTSMTRNQDMERSTAIEDGSKLEEGVLYQYFNRKV</sequence>
<gene>
    <name evidence="1" type="ORF">EDD73_13024</name>
</gene>
<evidence type="ECO:0000313" key="2">
    <source>
        <dbReference type="Proteomes" id="UP000294813"/>
    </source>
</evidence>
<dbReference type="AlphaFoldDB" id="A0A4R2RCV0"/>